<sequence>MSEEPPAKRVRKGTKSCIQCRHRKIRCVWASEGAETCESCLARGRTCELQVHMMPTADSVTATSRGRIAHLENDVSGLWTAVHNLEAKLGYVPTENNNPPRPPLQTESADGLHEKPSDGDSDSDSNDSDLSPTNPPTHLLQLFDNGLLGSSGYGSSASPSHHASSVHKAHGISALRRLMPSREDMLTITAHASSWLSLYNAIFPMINFAKTSDEMLSQYDKLQDPKADPVSIAALLLSIAITVQQAPDDTTGRAAKSIRDASSFVKDVSDSVERIVILDDALAGSLEGIETTILFLRLQLGRAKVRKMWLLSRRIIALAELIGLPRASMVIASHQDSLAGASLSHVQSWRQKAGVWESICTIERIASLMWSLPIATINFPLPKLPVVDPQGQVNPQSYLYNLADIASRVLELDNIYSSGRPLRELFDAVVATDQELRSLASLTPKSWQKIHWTELSIDALLQYWHQYLTVRTHLQLALKHEEGQQFAFNFITCLEACQELARRYVSMRPVLPAGFFANRVFDLQAFTATVFLLLASYRTKHGSSIFPQAIDSSVTTGLVGQVVSMMGFAADRAGGDFAHQAAEAIRSLSSLLQRSQTSELQKITLSLPLIGRIHVSRKSYAARTVLKQPHPSPAQQPQGPWQSTTSVTGPTPPAQAMSIRSSDLNSMDSLSYSMEIPEIYPFLTDETFENEQWLTWSGWDSNG</sequence>
<dbReference type="GO" id="GO:0008270">
    <property type="term" value="F:zinc ion binding"/>
    <property type="evidence" value="ECO:0007669"/>
    <property type="project" value="InterPro"/>
</dbReference>
<name>A0AA39QTI6_9LECA</name>
<dbReference type="PANTHER" id="PTHR47840:SF3">
    <property type="entry name" value="ZN(II)2CYS6 TRANSCRIPTION FACTOR (EUROFUNG)"/>
    <property type="match status" value="1"/>
</dbReference>
<accession>A0AA39QTI6</accession>
<evidence type="ECO:0000313" key="5">
    <source>
        <dbReference type="Proteomes" id="UP001166286"/>
    </source>
</evidence>
<proteinExistence type="predicted"/>
<dbReference type="Proteomes" id="UP001166286">
    <property type="component" value="Unassembled WGS sequence"/>
</dbReference>
<organism evidence="4 5">
    <name type="scientific">Cladonia borealis</name>
    <dbReference type="NCBI Taxonomy" id="184061"/>
    <lineage>
        <taxon>Eukaryota</taxon>
        <taxon>Fungi</taxon>
        <taxon>Dikarya</taxon>
        <taxon>Ascomycota</taxon>
        <taxon>Pezizomycotina</taxon>
        <taxon>Lecanoromycetes</taxon>
        <taxon>OSLEUM clade</taxon>
        <taxon>Lecanoromycetidae</taxon>
        <taxon>Lecanorales</taxon>
        <taxon>Lecanorineae</taxon>
        <taxon>Cladoniaceae</taxon>
        <taxon>Cladonia</taxon>
    </lineage>
</organism>
<dbReference type="SMART" id="SM00066">
    <property type="entry name" value="GAL4"/>
    <property type="match status" value="1"/>
</dbReference>
<feature type="compositionally biased region" description="Polar residues" evidence="2">
    <location>
        <begin position="633"/>
        <end position="649"/>
    </location>
</feature>
<dbReference type="AlphaFoldDB" id="A0AA39QTI6"/>
<keyword evidence="5" id="KW-1185">Reference proteome</keyword>
<dbReference type="PROSITE" id="PS00463">
    <property type="entry name" value="ZN2_CY6_FUNGAL_1"/>
    <property type="match status" value="1"/>
</dbReference>
<dbReference type="CDD" id="cd00067">
    <property type="entry name" value="GAL4"/>
    <property type="match status" value="1"/>
</dbReference>
<evidence type="ECO:0000313" key="4">
    <source>
        <dbReference type="EMBL" id="KAK0508893.1"/>
    </source>
</evidence>
<dbReference type="EMBL" id="JAFEKC020000019">
    <property type="protein sequence ID" value="KAK0508893.1"/>
    <property type="molecule type" value="Genomic_DNA"/>
</dbReference>
<dbReference type="InterPro" id="IPR036864">
    <property type="entry name" value="Zn2-C6_fun-type_DNA-bd_sf"/>
</dbReference>
<reference evidence="4" key="1">
    <citation type="submission" date="2023-03" db="EMBL/GenBank/DDBJ databases">
        <title>Complete genome of Cladonia borealis.</title>
        <authorList>
            <person name="Park H."/>
        </authorList>
    </citation>
    <scope>NUCLEOTIDE SEQUENCE</scope>
    <source>
        <strain evidence="4">ANT050790</strain>
    </source>
</reference>
<dbReference type="PROSITE" id="PS50048">
    <property type="entry name" value="ZN2_CY6_FUNGAL_2"/>
    <property type="match status" value="1"/>
</dbReference>
<comment type="caution">
    <text evidence="4">The sequence shown here is derived from an EMBL/GenBank/DDBJ whole genome shotgun (WGS) entry which is preliminary data.</text>
</comment>
<keyword evidence="1" id="KW-0539">Nucleus</keyword>
<evidence type="ECO:0000256" key="1">
    <source>
        <dbReference type="ARBA" id="ARBA00023242"/>
    </source>
</evidence>
<evidence type="ECO:0000259" key="3">
    <source>
        <dbReference type="PROSITE" id="PS50048"/>
    </source>
</evidence>
<feature type="region of interest" description="Disordered" evidence="2">
    <location>
        <begin position="627"/>
        <end position="658"/>
    </location>
</feature>
<protein>
    <recommendedName>
        <fullName evidence="3">Zn(2)-C6 fungal-type domain-containing protein</fullName>
    </recommendedName>
</protein>
<dbReference type="Gene3D" id="4.10.240.10">
    <property type="entry name" value="Zn(2)-C6 fungal-type DNA-binding domain"/>
    <property type="match status" value="1"/>
</dbReference>
<dbReference type="CDD" id="cd12148">
    <property type="entry name" value="fungal_TF_MHR"/>
    <property type="match status" value="1"/>
</dbReference>
<dbReference type="GO" id="GO:0000981">
    <property type="term" value="F:DNA-binding transcription factor activity, RNA polymerase II-specific"/>
    <property type="evidence" value="ECO:0007669"/>
    <property type="project" value="InterPro"/>
</dbReference>
<evidence type="ECO:0000256" key="2">
    <source>
        <dbReference type="SAM" id="MobiDB-lite"/>
    </source>
</evidence>
<dbReference type="InterPro" id="IPR001138">
    <property type="entry name" value="Zn2Cys6_DnaBD"/>
</dbReference>
<feature type="region of interest" description="Disordered" evidence="2">
    <location>
        <begin position="91"/>
        <end position="137"/>
    </location>
</feature>
<dbReference type="SUPFAM" id="SSF57701">
    <property type="entry name" value="Zn2/Cys6 DNA-binding domain"/>
    <property type="match status" value="1"/>
</dbReference>
<gene>
    <name evidence="4" type="ORF">JMJ35_008264</name>
</gene>
<dbReference type="PANTHER" id="PTHR47840">
    <property type="entry name" value="ZN(II)2CYS6 TRANSCRIPTION FACTOR (EUROFUNG)-RELATED"/>
    <property type="match status" value="1"/>
</dbReference>
<feature type="domain" description="Zn(2)-C6 fungal-type" evidence="3">
    <location>
        <begin position="16"/>
        <end position="49"/>
    </location>
</feature>